<dbReference type="RefSeq" id="WP_189416864.1">
    <property type="nucleotide sequence ID" value="NZ_BMYZ01000001.1"/>
</dbReference>
<reference evidence="3" key="1">
    <citation type="journal article" date="2019" name="Int. J. Syst. Evol. Microbiol.">
        <title>The Global Catalogue of Microorganisms (GCM) 10K type strain sequencing project: providing services to taxonomists for standard genome sequencing and annotation.</title>
        <authorList>
            <consortium name="The Broad Institute Genomics Platform"/>
            <consortium name="The Broad Institute Genome Sequencing Center for Infectious Disease"/>
            <person name="Wu L."/>
            <person name="Ma J."/>
        </authorList>
    </citation>
    <scope>NUCLEOTIDE SEQUENCE [LARGE SCALE GENOMIC DNA]</scope>
    <source>
        <strain evidence="3">KCTC 32239</strain>
    </source>
</reference>
<protein>
    <submittedName>
        <fullName evidence="2">Uncharacterized protein</fullName>
    </submittedName>
</protein>
<evidence type="ECO:0000313" key="2">
    <source>
        <dbReference type="EMBL" id="GGY69898.1"/>
    </source>
</evidence>
<feature type="compositionally biased region" description="Basic and acidic residues" evidence="1">
    <location>
        <begin position="63"/>
        <end position="75"/>
    </location>
</feature>
<feature type="compositionally biased region" description="Basic and acidic residues" evidence="1">
    <location>
        <begin position="82"/>
        <end position="92"/>
    </location>
</feature>
<proteinExistence type="predicted"/>
<sequence>MLKRLIRVRQKRFFGMVLIGVCVCADAPPPSQEFWEYMIEYGDEKGEVLDPLEYDQILTMKDTDKNESVEQEKLSMNKPRVKNTDMKNEHKSSVQAAPVVDAKGAKL</sequence>
<feature type="region of interest" description="Disordered" evidence="1">
    <location>
        <begin position="63"/>
        <end position="107"/>
    </location>
</feature>
<gene>
    <name evidence="2" type="ORF">GCM10011613_12830</name>
</gene>
<dbReference type="EMBL" id="BMYZ01000001">
    <property type="protein sequence ID" value="GGY69898.1"/>
    <property type="molecule type" value="Genomic_DNA"/>
</dbReference>
<keyword evidence="3" id="KW-1185">Reference proteome</keyword>
<accession>A0ABQ3AWW2</accession>
<organism evidence="2 3">
    <name type="scientific">Cellvibrio zantedeschiae</name>
    <dbReference type="NCBI Taxonomy" id="1237077"/>
    <lineage>
        <taxon>Bacteria</taxon>
        <taxon>Pseudomonadati</taxon>
        <taxon>Pseudomonadota</taxon>
        <taxon>Gammaproteobacteria</taxon>
        <taxon>Cellvibrionales</taxon>
        <taxon>Cellvibrionaceae</taxon>
        <taxon>Cellvibrio</taxon>
    </lineage>
</organism>
<evidence type="ECO:0000256" key="1">
    <source>
        <dbReference type="SAM" id="MobiDB-lite"/>
    </source>
</evidence>
<dbReference type="Proteomes" id="UP000619761">
    <property type="component" value="Unassembled WGS sequence"/>
</dbReference>
<evidence type="ECO:0000313" key="3">
    <source>
        <dbReference type="Proteomes" id="UP000619761"/>
    </source>
</evidence>
<comment type="caution">
    <text evidence="2">The sequence shown here is derived from an EMBL/GenBank/DDBJ whole genome shotgun (WGS) entry which is preliminary data.</text>
</comment>
<name>A0ABQ3AWW2_9GAMM</name>